<protein>
    <submittedName>
        <fullName evidence="1">Uncharacterized protein</fullName>
    </submittedName>
</protein>
<evidence type="ECO:0000313" key="2">
    <source>
        <dbReference type="Proteomes" id="UP000664032"/>
    </source>
</evidence>
<gene>
    <name evidence="1" type="ORF">JR316_0011976</name>
</gene>
<dbReference type="Proteomes" id="UP000664032">
    <property type="component" value="Unassembled WGS sequence"/>
</dbReference>
<comment type="caution">
    <text evidence="1">The sequence shown here is derived from an EMBL/GenBank/DDBJ whole genome shotgun (WGS) entry which is preliminary data.</text>
</comment>
<sequence length="396" mass="43589">MPATRSRTARRATRGGKKSKTGLSDPCIKCGKVLSRQSDMDRHMLTHGEKVFKCTECTFETRSACALKVHIRSQHTDEKDLCPFDDCLFATADPSLMSRHKRSVHPEFVPARRARTIPIGQVAPAPRSDETSPGPSRSTYRRRSTRRKAARPIDTLTDLSVHTSLPVLDAGSPKSSSSFYPNIPSSSTPSSSKARASDVPAQEMFPVPYASHEEMSGPMLPYNIYEEQVPYQSTNPFTHYIYQPFPGELTADQACYSKQPQYPNTTPFSQFSYQTHPGYEAIGFPAQSASNQDFNSFIFPPLHSEDVDLTSAANGGLSIDPSLLAVDEYLQAASMFNALEETSPFNKGWCSEVPYLGSWADSIQLPLVPSGNVAGFGSLDGPSFLRSMDGFNSQSW</sequence>
<name>A0ACB8GLI2_PSICU</name>
<accession>A0ACB8GLI2</accession>
<keyword evidence="2" id="KW-1185">Reference proteome</keyword>
<proteinExistence type="predicted"/>
<dbReference type="EMBL" id="JAFIQS020000011">
    <property type="protein sequence ID" value="KAH9476401.1"/>
    <property type="molecule type" value="Genomic_DNA"/>
</dbReference>
<reference evidence="1" key="1">
    <citation type="submission" date="2021-10" db="EMBL/GenBank/DDBJ databases">
        <title>Psilocybe cubensis genome.</title>
        <authorList>
            <person name="Mckernan K.J."/>
            <person name="Crawford S."/>
            <person name="Trippe A."/>
            <person name="Kane L.T."/>
            <person name="Mclaughlin S."/>
        </authorList>
    </citation>
    <scope>NUCLEOTIDE SEQUENCE</scope>
    <source>
        <strain evidence="1">MGC-MH-2018</strain>
    </source>
</reference>
<evidence type="ECO:0000313" key="1">
    <source>
        <dbReference type="EMBL" id="KAH9476401.1"/>
    </source>
</evidence>
<organism evidence="1 2">
    <name type="scientific">Psilocybe cubensis</name>
    <name type="common">Psychedelic mushroom</name>
    <name type="synonym">Stropharia cubensis</name>
    <dbReference type="NCBI Taxonomy" id="181762"/>
    <lineage>
        <taxon>Eukaryota</taxon>
        <taxon>Fungi</taxon>
        <taxon>Dikarya</taxon>
        <taxon>Basidiomycota</taxon>
        <taxon>Agaricomycotina</taxon>
        <taxon>Agaricomycetes</taxon>
        <taxon>Agaricomycetidae</taxon>
        <taxon>Agaricales</taxon>
        <taxon>Agaricineae</taxon>
        <taxon>Strophariaceae</taxon>
        <taxon>Psilocybe</taxon>
    </lineage>
</organism>